<dbReference type="Proteomes" id="UP000198211">
    <property type="component" value="Unassembled WGS sequence"/>
</dbReference>
<dbReference type="OrthoDB" id="126439at2759"/>
<keyword evidence="1" id="KW-0808">Transferase</keyword>
<keyword evidence="2" id="KW-1185">Reference proteome</keyword>
<name>A0A225VBL1_9STRA</name>
<evidence type="ECO:0000313" key="1">
    <source>
        <dbReference type="EMBL" id="OWZ03096.1"/>
    </source>
</evidence>
<dbReference type="GO" id="GO:0003964">
    <property type="term" value="F:RNA-directed DNA polymerase activity"/>
    <property type="evidence" value="ECO:0007669"/>
    <property type="project" value="UniProtKB-KW"/>
</dbReference>
<gene>
    <name evidence="1" type="ORF">PHMEG_00025235</name>
</gene>
<keyword evidence="1" id="KW-0695">RNA-directed DNA polymerase</keyword>
<keyword evidence="1" id="KW-0548">Nucleotidyltransferase</keyword>
<evidence type="ECO:0000313" key="2">
    <source>
        <dbReference type="Proteomes" id="UP000198211"/>
    </source>
</evidence>
<comment type="caution">
    <text evidence="1">The sequence shown here is derived from an EMBL/GenBank/DDBJ whole genome shotgun (WGS) entry which is preliminary data.</text>
</comment>
<dbReference type="PANTHER" id="PTHR31635:SF196">
    <property type="entry name" value="REVERSE TRANSCRIPTASE DOMAIN-CONTAINING PROTEIN-RELATED"/>
    <property type="match status" value="1"/>
</dbReference>
<reference evidence="2" key="1">
    <citation type="submission" date="2017-03" db="EMBL/GenBank/DDBJ databases">
        <title>Phytopthora megakarya and P. palmivora, two closely related causual agents of cacao black pod achieved similar genome size and gene model numbers by different mechanisms.</title>
        <authorList>
            <person name="Ali S."/>
            <person name="Shao J."/>
            <person name="Larry D.J."/>
            <person name="Kronmiller B."/>
            <person name="Shen D."/>
            <person name="Strem M.D."/>
            <person name="Melnick R.L."/>
            <person name="Guiltinan M.J."/>
            <person name="Tyler B.M."/>
            <person name="Meinhardt L.W."/>
            <person name="Bailey B.A."/>
        </authorList>
    </citation>
    <scope>NUCLEOTIDE SEQUENCE [LARGE SCALE GENOMIC DNA]</scope>
    <source>
        <strain evidence="2">zdho120</strain>
    </source>
</reference>
<organism evidence="1 2">
    <name type="scientific">Phytophthora megakarya</name>
    <dbReference type="NCBI Taxonomy" id="4795"/>
    <lineage>
        <taxon>Eukaryota</taxon>
        <taxon>Sar</taxon>
        <taxon>Stramenopiles</taxon>
        <taxon>Oomycota</taxon>
        <taxon>Peronosporomycetes</taxon>
        <taxon>Peronosporales</taxon>
        <taxon>Peronosporaceae</taxon>
        <taxon>Phytophthora</taxon>
    </lineage>
</organism>
<dbReference type="AlphaFoldDB" id="A0A225VBL1"/>
<dbReference type="PANTHER" id="PTHR31635">
    <property type="entry name" value="REVERSE TRANSCRIPTASE DOMAIN-CONTAINING PROTEIN-RELATED"/>
    <property type="match status" value="1"/>
</dbReference>
<proteinExistence type="predicted"/>
<accession>A0A225VBL1</accession>
<dbReference type="STRING" id="4795.A0A225VBL1"/>
<protein>
    <submittedName>
        <fullName evidence="1">LINE-1 Reverse transcriptase</fullName>
    </submittedName>
</protein>
<dbReference type="EMBL" id="NBNE01005732">
    <property type="protein sequence ID" value="OWZ03096.1"/>
    <property type="molecule type" value="Genomic_DNA"/>
</dbReference>
<sequence length="161" mass="18441">MPLAEKTACEWNDIIGGTHASTDPSEMQAELRKFHTLPETQRLRHEGQEYLVKPIRESKVLRAIDRLPRDKAGGIPLRKKGDSANAMDYRPISLLNTAYKILGRIYAERIHSFLPRIISHAQQGFVRGDFQERNYGTSFSENSIRRSEFELGGFTCYFGPR</sequence>